<feature type="domain" description="HTH araC/xylS-type" evidence="4">
    <location>
        <begin position="231"/>
        <end position="329"/>
    </location>
</feature>
<evidence type="ECO:0000256" key="1">
    <source>
        <dbReference type="ARBA" id="ARBA00023015"/>
    </source>
</evidence>
<evidence type="ECO:0000256" key="3">
    <source>
        <dbReference type="ARBA" id="ARBA00023163"/>
    </source>
</evidence>
<reference evidence="6" key="1">
    <citation type="journal article" date="2019" name="Int. J. Syst. Evol. Microbiol.">
        <title>The Global Catalogue of Microorganisms (GCM) 10K type strain sequencing project: providing services to taxonomists for standard genome sequencing and annotation.</title>
        <authorList>
            <consortium name="The Broad Institute Genomics Platform"/>
            <consortium name="The Broad Institute Genome Sequencing Center for Infectious Disease"/>
            <person name="Wu L."/>
            <person name="Ma J."/>
        </authorList>
    </citation>
    <scope>NUCLEOTIDE SEQUENCE [LARGE SCALE GENOMIC DNA]</scope>
    <source>
        <strain evidence="6">JCM 11590</strain>
    </source>
</reference>
<dbReference type="Pfam" id="PF12833">
    <property type="entry name" value="HTH_18"/>
    <property type="match status" value="1"/>
</dbReference>
<evidence type="ECO:0000256" key="2">
    <source>
        <dbReference type="ARBA" id="ARBA00023125"/>
    </source>
</evidence>
<dbReference type="InterPro" id="IPR032687">
    <property type="entry name" value="AraC-type_N"/>
</dbReference>
<organism evidence="5 6">
    <name type="scientific">Halopseudomonas pertucinogena</name>
    <dbReference type="NCBI Taxonomy" id="86175"/>
    <lineage>
        <taxon>Bacteria</taxon>
        <taxon>Pseudomonadati</taxon>
        <taxon>Pseudomonadota</taxon>
        <taxon>Gammaproteobacteria</taxon>
        <taxon>Pseudomonadales</taxon>
        <taxon>Pseudomonadaceae</taxon>
        <taxon>Halopseudomonas</taxon>
    </lineage>
</organism>
<protein>
    <submittedName>
        <fullName evidence="5">Transcriptional regulator</fullName>
    </submittedName>
</protein>
<keyword evidence="2" id="KW-0238">DNA-binding</keyword>
<dbReference type="SMART" id="SM00342">
    <property type="entry name" value="HTH_ARAC"/>
    <property type="match status" value="1"/>
</dbReference>
<dbReference type="PANTHER" id="PTHR47894">
    <property type="entry name" value="HTH-TYPE TRANSCRIPTIONAL REGULATOR GADX"/>
    <property type="match status" value="1"/>
</dbReference>
<dbReference type="SUPFAM" id="SSF46689">
    <property type="entry name" value="Homeodomain-like"/>
    <property type="match status" value="1"/>
</dbReference>
<dbReference type="Pfam" id="PF12625">
    <property type="entry name" value="Arabinose_bd"/>
    <property type="match status" value="1"/>
</dbReference>
<comment type="caution">
    <text evidence="5">The sequence shown here is derived from an EMBL/GenBank/DDBJ whole genome shotgun (WGS) entry which is preliminary data.</text>
</comment>
<dbReference type="Proteomes" id="UP000633263">
    <property type="component" value="Unassembled WGS sequence"/>
</dbReference>
<dbReference type="PRINTS" id="PR00032">
    <property type="entry name" value="HTHARAC"/>
</dbReference>
<keyword evidence="6" id="KW-1185">Reference proteome</keyword>
<accession>A0ABQ2CI48</accession>
<dbReference type="EMBL" id="BMNN01000001">
    <property type="protein sequence ID" value="GGI89247.1"/>
    <property type="molecule type" value="Genomic_DNA"/>
</dbReference>
<evidence type="ECO:0000313" key="6">
    <source>
        <dbReference type="Proteomes" id="UP000633263"/>
    </source>
</evidence>
<dbReference type="PROSITE" id="PS01124">
    <property type="entry name" value="HTH_ARAC_FAMILY_2"/>
    <property type="match status" value="1"/>
</dbReference>
<evidence type="ECO:0000259" key="4">
    <source>
        <dbReference type="PROSITE" id="PS01124"/>
    </source>
</evidence>
<dbReference type="RefSeq" id="WP_229710248.1">
    <property type="nucleotide sequence ID" value="NZ_BMNN01000001.1"/>
</dbReference>
<name>A0ABQ2CI48_9GAMM</name>
<dbReference type="Gene3D" id="1.10.10.60">
    <property type="entry name" value="Homeodomain-like"/>
    <property type="match status" value="1"/>
</dbReference>
<dbReference type="InterPro" id="IPR018060">
    <property type="entry name" value="HTH_AraC"/>
</dbReference>
<keyword evidence="1" id="KW-0805">Transcription regulation</keyword>
<proteinExistence type="predicted"/>
<sequence length="333" mass="37035">MEPAKQAMQDSNQHSVTPRYSQAIVQMAERLGISLPAGLGARLEGLQRVPIAWQDELWESFCQASGDPLVGLRLGLEIQVGHLDSLGMLLVTCDTLGEALEELVEYAPVISDGGEFHMQREVGQVFIDYRPRFQVRQAERVEAALGSLLNITRWATGGRFQPSGIWLTHAPLADPARYAELAGCAVQFSSTGNRLGFSVDQLALPQIQANSALRDHLRQLADQTLAEVGHHSLCAQVEKLIREQPRWGKERIAEHLQLSGRHLHRRLAEEGLTFRSLRDSVLQTLACDLLAREGRLADIAEQLGFSDEGAFTRAFRRWQGVTPASYRARRSQS</sequence>
<evidence type="ECO:0000313" key="5">
    <source>
        <dbReference type="EMBL" id="GGI89247.1"/>
    </source>
</evidence>
<keyword evidence="3" id="KW-0804">Transcription</keyword>
<dbReference type="InterPro" id="IPR020449">
    <property type="entry name" value="Tscrpt_reg_AraC-type_HTH"/>
</dbReference>
<dbReference type="PANTHER" id="PTHR47894:SF1">
    <property type="entry name" value="HTH-TYPE TRANSCRIPTIONAL REGULATOR VQSM"/>
    <property type="match status" value="1"/>
</dbReference>
<dbReference type="InterPro" id="IPR009057">
    <property type="entry name" value="Homeodomain-like_sf"/>
</dbReference>
<gene>
    <name evidence="5" type="ORF">GCM10009083_02010</name>
</gene>